<dbReference type="STRING" id="1121449.SAMN02745704_00157"/>
<name>A0A1T4W484_9BACT</name>
<dbReference type="Gene3D" id="3.40.50.2000">
    <property type="entry name" value="Glycogen Phosphorylase B"/>
    <property type="match status" value="1"/>
</dbReference>
<evidence type="ECO:0000256" key="2">
    <source>
        <dbReference type="ARBA" id="ARBA00022679"/>
    </source>
</evidence>
<dbReference type="SUPFAM" id="SSF53756">
    <property type="entry name" value="UDP-Glycosyltransferase/glycogen phosphorylase"/>
    <property type="match status" value="1"/>
</dbReference>
<organism evidence="4 5">
    <name type="scientific">Paucidesulfovibrio gracilis DSM 16080</name>
    <dbReference type="NCBI Taxonomy" id="1121449"/>
    <lineage>
        <taxon>Bacteria</taxon>
        <taxon>Pseudomonadati</taxon>
        <taxon>Thermodesulfobacteriota</taxon>
        <taxon>Desulfovibrionia</taxon>
        <taxon>Desulfovibrionales</taxon>
        <taxon>Desulfovibrionaceae</taxon>
        <taxon>Paucidesulfovibrio</taxon>
    </lineage>
</organism>
<dbReference type="Pfam" id="PF13524">
    <property type="entry name" value="Glyco_trans_1_2"/>
    <property type="match status" value="1"/>
</dbReference>
<evidence type="ECO:0000313" key="4">
    <source>
        <dbReference type="EMBL" id="SKA71531.1"/>
    </source>
</evidence>
<feature type="domain" description="Spore protein YkvP/CgeB glycosyl transferase-like" evidence="3">
    <location>
        <begin position="230"/>
        <end position="369"/>
    </location>
</feature>
<dbReference type="AlphaFoldDB" id="A0A1T4W484"/>
<dbReference type="OrthoDB" id="9816564at2"/>
<gene>
    <name evidence="4" type="ORF">SAMN02745704_00157</name>
</gene>
<dbReference type="RefSeq" id="WP_078715748.1">
    <property type="nucleotide sequence ID" value="NZ_FUYC01000001.1"/>
</dbReference>
<evidence type="ECO:0000313" key="5">
    <source>
        <dbReference type="Proteomes" id="UP000190027"/>
    </source>
</evidence>
<accession>A0A1T4W484</accession>
<proteinExistence type="predicted"/>
<sequence length="383" mass="42717">MKSAIVLGVHPFAVSHSRTGIQHMAMGLAERGVSVDYLSVPASPFDLIGQARRQRLIRYLRHAGNSPNMRPASGLHEFTFFSMIPIHSLFVPHQFMLHGVHGLAPRWLQKKEYGLCLHDVGPTMAYLPKIKSEKTVLRLNDGPRAFATLPICLVRELEKRISEGWYDEIWAVSTPLVEHVNEKLHSPSRVRLIPNGGPDQSSGIAGPAALHVKRAVCLGSYSDWLDPTLVLKAAALLPDWEFHFVGAGYERFADSDNVRFLAPVDYADVPRLLRNYSVGLLPYKDDSQHMRYVHRPLKFYEYYACGLGVAAADVGGLREGLGEMASYGRNPEEFAQAVLESVGRAGAVSADERRRFLEQNSWAARMDAMWNALEALGFPTHHP</sequence>
<protein>
    <submittedName>
        <fullName evidence="4">Glycosyltransferase involved in cell wall bisynthesis</fullName>
    </submittedName>
</protein>
<dbReference type="Proteomes" id="UP000190027">
    <property type="component" value="Unassembled WGS sequence"/>
</dbReference>
<keyword evidence="1" id="KW-0328">Glycosyltransferase</keyword>
<dbReference type="PANTHER" id="PTHR12526:SF510">
    <property type="entry name" value="D-INOSITOL 3-PHOSPHATE GLYCOSYLTRANSFERASE"/>
    <property type="match status" value="1"/>
</dbReference>
<dbReference type="PANTHER" id="PTHR12526">
    <property type="entry name" value="GLYCOSYLTRANSFERASE"/>
    <property type="match status" value="1"/>
</dbReference>
<keyword evidence="2 4" id="KW-0808">Transferase</keyword>
<dbReference type="Gene3D" id="3.40.50.11010">
    <property type="match status" value="1"/>
</dbReference>
<dbReference type="GO" id="GO:0016757">
    <property type="term" value="F:glycosyltransferase activity"/>
    <property type="evidence" value="ECO:0007669"/>
    <property type="project" value="UniProtKB-KW"/>
</dbReference>
<evidence type="ECO:0000256" key="1">
    <source>
        <dbReference type="ARBA" id="ARBA00022676"/>
    </source>
</evidence>
<dbReference type="InterPro" id="IPR055259">
    <property type="entry name" value="YkvP/CgeB_Glyco_trans-like"/>
</dbReference>
<keyword evidence="5" id="KW-1185">Reference proteome</keyword>
<evidence type="ECO:0000259" key="3">
    <source>
        <dbReference type="Pfam" id="PF13524"/>
    </source>
</evidence>
<reference evidence="4 5" key="1">
    <citation type="submission" date="2017-02" db="EMBL/GenBank/DDBJ databases">
        <authorList>
            <person name="Peterson S.W."/>
        </authorList>
    </citation>
    <scope>NUCLEOTIDE SEQUENCE [LARGE SCALE GENOMIC DNA]</scope>
    <source>
        <strain evidence="4 5">DSM 16080</strain>
    </source>
</reference>
<dbReference type="EMBL" id="FUYC01000001">
    <property type="protein sequence ID" value="SKA71531.1"/>
    <property type="molecule type" value="Genomic_DNA"/>
</dbReference>